<keyword evidence="1 5" id="KW-0436">Ligase</keyword>
<dbReference type="AlphaFoldDB" id="A0A644UGG8"/>
<dbReference type="InterPro" id="IPR004143">
    <property type="entry name" value="BPL_LPL_catalytic"/>
</dbReference>
<feature type="domain" description="BPL/LPL catalytic" evidence="4">
    <location>
        <begin position="90"/>
        <end position="264"/>
    </location>
</feature>
<dbReference type="InterPro" id="IPR004408">
    <property type="entry name" value="Biotin_CoA_COase_ligase"/>
</dbReference>
<organism evidence="5">
    <name type="scientific">bioreactor metagenome</name>
    <dbReference type="NCBI Taxonomy" id="1076179"/>
    <lineage>
        <taxon>unclassified sequences</taxon>
        <taxon>metagenomes</taxon>
        <taxon>ecological metagenomes</taxon>
    </lineage>
</organism>
<dbReference type="InterPro" id="IPR030855">
    <property type="entry name" value="Bifunct_BirA"/>
</dbReference>
<dbReference type="InterPro" id="IPR008988">
    <property type="entry name" value="Transcriptional_repressor_C"/>
</dbReference>
<dbReference type="Gene3D" id="1.10.10.10">
    <property type="entry name" value="Winged helix-like DNA-binding domain superfamily/Winged helix DNA-binding domain"/>
    <property type="match status" value="1"/>
</dbReference>
<evidence type="ECO:0000256" key="1">
    <source>
        <dbReference type="ARBA" id="ARBA00022598"/>
    </source>
</evidence>
<keyword evidence="2" id="KW-0547">Nucleotide-binding</keyword>
<dbReference type="InterPro" id="IPR045864">
    <property type="entry name" value="aa-tRNA-synth_II/BPL/LPL"/>
</dbReference>
<dbReference type="PANTHER" id="PTHR12835:SF5">
    <property type="entry name" value="BIOTIN--PROTEIN LIGASE"/>
    <property type="match status" value="1"/>
</dbReference>
<gene>
    <name evidence="5" type="primary">birA_11</name>
    <name evidence="5" type="ORF">SDC9_23821</name>
</gene>
<dbReference type="CDD" id="cd16442">
    <property type="entry name" value="BPL"/>
    <property type="match status" value="1"/>
</dbReference>
<evidence type="ECO:0000256" key="2">
    <source>
        <dbReference type="ARBA" id="ARBA00022741"/>
    </source>
</evidence>
<evidence type="ECO:0000259" key="4">
    <source>
        <dbReference type="PROSITE" id="PS51733"/>
    </source>
</evidence>
<dbReference type="GO" id="GO:0004077">
    <property type="term" value="F:biotin--[biotin carboxyl-carrier protein] ligase activity"/>
    <property type="evidence" value="ECO:0007669"/>
    <property type="project" value="UniProtKB-EC"/>
</dbReference>
<evidence type="ECO:0000256" key="3">
    <source>
        <dbReference type="ARBA" id="ARBA00022840"/>
    </source>
</evidence>
<dbReference type="InterPro" id="IPR036390">
    <property type="entry name" value="WH_DNA-bd_sf"/>
</dbReference>
<proteinExistence type="inferred from homology"/>
<dbReference type="GO" id="GO:0005524">
    <property type="term" value="F:ATP binding"/>
    <property type="evidence" value="ECO:0007669"/>
    <property type="project" value="UniProtKB-KW"/>
</dbReference>
<dbReference type="SUPFAM" id="SSF50037">
    <property type="entry name" value="C-terminal domain of transcriptional repressors"/>
    <property type="match status" value="1"/>
</dbReference>
<name>A0A644UGG8_9ZZZZ</name>
<comment type="caution">
    <text evidence="5">The sequence shown here is derived from an EMBL/GenBank/DDBJ whole genome shotgun (WGS) entry which is preliminary data.</text>
</comment>
<dbReference type="Pfam" id="PF03099">
    <property type="entry name" value="BPL_LplA_LipB"/>
    <property type="match status" value="1"/>
</dbReference>
<sequence length="328" mass="37286">MTHVIFDLLHILDEAGIDQPVPGNVISERLGISRTAVWKYVNLLREVGYVIDASAKTGYTLRKRTWLLLPYEVKRHLKTKVIGQEMHHFGEVPSTNALARQMMHEVGDEVQPGTVLIAEQQTGALGRMNRVWMSPEGGIWATIVVMPKLHVDQTFLIMTAASVSLARAIRHEFELSALIQWPNEVFIGDKKVAGTTLELSADEDIIRYCLVGIGVDVNVSIEKVMPNLSQYVTSLSDELGHEVNRTQFFAVFLKEFERRYQMILKGETEPLFREWRSLSRTLHRRVRVRTIRESFEGEALDVDEHGALLIHKDNGEVERVIAGDCYLI</sequence>
<dbReference type="NCBIfam" id="TIGR00121">
    <property type="entry name" value="birA_ligase"/>
    <property type="match status" value="1"/>
</dbReference>
<dbReference type="HAMAP" id="MF_00978">
    <property type="entry name" value="Bifunct_BirA"/>
    <property type="match status" value="1"/>
</dbReference>
<dbReference type="GO" id="GO:0005737">
    <property type="term" value="C:cytoplasm"/>
    <property type="evidence" value="ECO:0007669"/>
    <property type="project" value="TreeGrafter"/>
</dbReference>
<protein>
    <submittedName>
        <fullName evidence="5">Bifunctional ligase/repressor BirA</fullName>
        <ecNumber evidence="5">6.3.4.15</ecNumber>
    </submittedName>
</protein>
<dbReference type="GO" id="GO:0006355">
    <property type="term" value="P:regulation of DNA-templated transcription"/>
    <property type="evidence" value="ECO:0007669"/>
    <property type="project" value="InterPro"/>
</dbReference>
<dbReference type="InterPro" id="IPR003142">
    <property type="entry name" value="BPL_C"/>
</dbReference>
<dbReference type="SUPFAM" id="SSF46785">
    <property type="entry name" value="Winged helix' DNA-binding domain"/>
    <property type="match status" value="1"/>
</dbReference>
<dbReference type="Pfam" id="PF08279">
    <property type="entry name" value="HTH_11"/>
    <property type="match status" value="1"/>
</dbReference>
<dbReference type="Gene3D" id="3.30.930.10">
    <property type="entry name" value="Bira Bifunctional Protein, Domain 2"/>
    <property type="match status" value="1"/>
</dbReference>
<dbReference type="InterPro" id="IPR013196">
    <property type="entry name" value="HTH_11"/>
</dbReference>
<dbReference type="EC" id="6.3.4.15" evidence="5"/>
<dbReference type="SUPFAM" id="SSF55681">
    <property type="entry name" value="Class II aaRS and biotin synthetases"/>
    <property type="match status" value="1"/>
</dbReference>
<evidence type="ECO:0000313" key="5">
    <source>
        <dbReference type="EMBL" id="MPL77960.1"/>
    </source>
</evidence>
<accession>A0A644UGG8</accession>
<dbReference type="InterPro" id="IPR036388">
    <property type="entry name" value="WH-like_DNA-bd_sf"/>
</dbReference>
<reference evidence="5" key="1">
    <citation type="submission" date="2019-08" db="EMBL/GenBank/DDBJ databases">
        <authorList>
            <person name="Kucharzyk K."/>
            <person name="Murdoch R.W."/>
            <person name="Higgins S."/>
            <person name="Loffler F."/>
        </authorList>
    </citation>
    <scope>NUCLEOTIDE SEQUENCE</scope>
</reference>
<dbReference type="EMBL" id="VSSQ01000111">
    <property type="protein sequence ID" value="MPL77960.1"/>
    <property type="molecule type" value="Genomic_DNA"/>
</dbReference>
<dbReference type="Pfam" id="PF02237">
    <property type="entry name" value="BPL_C"/>
    <property type="match status" value="1"/>
</dbReference>
<keyword evidence="3" id="KW-0067">ATP-binding</keyword>
<dbReference type="PANTHER" id="PTHR12835">
    <property type="entry name" value="BIOTIN PROTEIN LIGASE"/>
    <property type="match status" value="1"/>
</dbReference>
<dbReference type="Gene3D" id="2.30.30.100">
    <property type="match status" value="1"/>
</dbReference>
<dbReference type="PROSITE" id="PS51733">
    <property type="entry name" value="BPL_LPL_CATALYTIC"/>
    <property type="match status" value="1"/>
</dbReference>